<reference evidence="3" key="1">
    <citation type="submission" date="2016-09" db="EMBL/GenBank/DDBJ databases">
        <authorList>
            <person name="Varghese N."/>
            <person name="Submissions S."/>
        </authorList>
    </citation>
    <scope>NUCLEOTIDE SEQUENCE [LARGE SCALE GENOMIC DNA]</scope>
    <source>
        <strain evidence="3">ANC 3699</strain>
    </source>
</reference>
<organism evidence="2 3">
    <name type="scientific">Acinetobacter marinus</name>
    <dbReference type="NCBI Taxonomy" id="281375"/>
    <lineage>
        <taxon>Bacteria</taxon>
        <taxon>Pseudomonadati</taxon>
        <taxon>Pseudomonadota</taxon>
        <taxon>Gammaproteobacteria</taxon>
        <taxon>Moraxellales</taxon>
        <taxon>Moraxellaceae</taxon>
        <taxon>Acinetobacter</taxon>
    </lineage>
</organism>
<accession>A0A1G6NLL1</accession>
<feature type="transmembrane region" description="Helical" evidence="1">
    <location>
        <begin position="45"/>
        <end position="64"/>
    </location>
</feature>
<dbReference type="AlphaFoldDB" id="A0A1G6NLL1"/>
<dbReference type="RefSeq" id="WP_092621250.1">
    <property type="nucleotide sequence ID" value="NZ_FMYK01000010.1"/>
</dbReference>
<evidence type="ECO:0000313" key="2">
    <source>
        <dbReference type="EMBL" id="SDC68763.1"/>
    </source>
</evidence>
<protein>
    <submittedName>
        <fullName evidence="2">Uncharacterized protein</fullName>
    </submittedName>
</protein>
<dbReference type="EMBL" id="FMYK01000010">
    <property type="protein sequence ID" value="SDC68763.1"/>
    <property type="molecule type" value="Genomic_DNA"/>
</dbReference>
<sequence length="80" mass="8952">MTIKISLAESNQAQSNQAQSNQTELNNTVTAFTPQNTALLRRPQFWWIISIAVLLLGLSIGLWSQTPDLFEHISAVFCPH</sequence>
<gene>
    <name evidence="2" type="ORF">SAMN05421749_11037</name>
</gene>
<name>A0A1G6NLL1_9GAMM</name>
<keyword evidence="1" id="KW-0472">Membrane</keyword>
<keyword evidence="3" id="KW-1185">Reference proteome</keyword>
<keyword evidence="1" id="KW-1133">Transmembrane helix</keyword>
<keyword evidence="1" id="KW-0812">Transmembrane</keyword>
<dbReference type="Proteomes" id="UP000242317">
    <property type="component" value="Unassembled WGS sequence"/>
</dbReference>
<evidence type="ECO:0000256" key="1">
    <source>
        <dbReference type="SAM" id="Phobius"/>
    </source>
</evidence>
<evidence type="ECO:0000313" key="3">
    <source>
        <dbReference type="Proteomes" id="UP000242317"/>
    </source>
</evidence>
<proteinExistence type="predicted"/>